<proteinExistence type="predicted"/>
<evidence type="ECO:0000256" key="1">
    <source>
        <dbReference type="SAM" id="MobiDB-lite"/>
    </source>
</evidence>
<feature type="compositionally biased region" description="Basic residues" evidence="1">
    <location>
        <begin position="156"/>
        <end position="165"/>
    </location>
</feature>
<feature type="compositionally biased region" description="Polar residues" evidence="1">
    <location>
        <begin position="46"/>
        <end position="62"/>
    </location>
</feature>
<accession>A0A2T8IIT6</accession>
<feature type="compositionally biased region" description="Basic residues" evidence="1">
    <location>
        <begin position="86"/>
        <end position="101"/>
    </location>
</feature>
<name>A0A2T8IIT6_9POAL</name>
<sequence>MTCKTAEGGYIGFLSPLSVNSIWYGHPLANQQKRKEKRAGNDRCASGSTKLGGSEFYRTTQALAWRTKRRTPERRVPAAEANASPRPKRRGAPRPLGRRHGGLVIWSSTPRRGTLAAVPSCSLYTRANPAASGQHGGGLGTAQPQGNNGGVTGLRKPPRRGARRQ</sequence>
<dbReference type="EMBL" id="CM008050">
    <property type="protein sequence ID" value="PVH37593.1"/>
    <property type="molecule type" value="Genomic_DNA"/>
</dbReference>
<dbReference type="AlphaFoldDB" id="A0A2T8IIT6"/>
<evidence type="ECO:0000313" key="2">
    <source>
        <dbReference type="EMBL" id="PVH37593.1"/>
    </source>
</evidence>
<gene>
    <name evidence="2" type="ORF">PAHAL_5G039300</name>
</gene>
<dbReference type="Proteomes" id="UP000243499">
    <property type="component" value="Chromosome 5"/>
</dbReference>
<reference evidence="2" key="1">
    <citation type="submission" date="2018-04" db="EMBL/GenBank/DDBJ databases">
        <title>WGS assembly of Panicum hallii.</title>
        <authorList>
            <person name="Lovell J."/>
            <person name="Jenkins J."/>
            <person name="Lowry D."/>
            <person name="Mamidi S."/>
            <person name="Sreedasyam A."/>
            <person name="Weng X."/>
            <person name="Barry K."/>
            <person name="Bonette J."/>
            <person name="Campitelli B."/>
            <person name="Daum C."/>
            <person name="Gordon S."/>
            <person name="Gould B."/>
            <person name="Lipzen A."/>
            <person name="Macqueen A."/>
            <person name="Palacio-Mejia J."/>
            <person name="Plott C."/>
            <person name="Shakirov E."/>
            <person name="Shu S."/>
            <person name="Yoshinaga Y."/>
            <person name="Zane M."/>
            <person name="Rokhsar D."/>
            <person name="Grimwood J."/>
            <person name="Schmutz J."/>
            <person name="Juenger T."/>
        </authorList>
    </citation>
    <scope>NUCLEOTIDE SEQUENCE [LARGE SCALE GENOMIC DNA]</scope>
    <source>
        <strain evidence="2">FIL2</strain>
    </source>
</reference>
<organism evidence="2">
    <name type="scientific">Panicum hallii</name>
    <dbReference type="NCBI Taxonomy" id="206008"/>
    <lineage>
        <taxon>Eukaryota</taxon>
        <taxon>Viridiplantae</taxon>
        <taxon>Streptophyta</taxon>
        <taxon>Embryophyta</taxon>
        <taxon>Tracheophyta</taxon>
        <taxon>Spermatophyta</taxon>
        <taxon>Magnoliopsida</taxon>
        <taxon>Liliopsida</taxon>
        <taxon>Poales</taxon>
        <taxon>Poaceae</taxon>
        <taxon>PACMAD clade</taxon>
        <taxon>Panicoideae</taxon>
        <taxon>Panicodae</taxon>
        <taxon>Paniceae</taxon>
        <taxon>Panicinae</taxon>
        <taxon>Panicum</taxon>
        <taxon>Panicum sect. Panicum</taxon>
    </lineage>
</organism>
<dbReference type="Gramene" id="PVH37593">
    <property type="protein sequence ID" value="PVH37593"/>
    <property type="gene ID" value="PAHAL_5G039300"/>
</dbReference>
<protein>
    <submittedName>
        <fullName evidence="2">Uncharacterized protein</fullName>
    </submittedName>
</protein>
<feature type="region of interest" description="Disordered" evidence="1">
    <location>
        <begin position="31"/>
        <end position="108"/>
    </location>
</feature>
<feature type="region of interest" description="Disordered" evidence="1">
    <location>
        <begin position="126"/>
        <end position="165"/>
    </location>
</feature>